<keyword evidence="5 6" id="KW-0472">Membrane</keyword>
<evidence type="ECO:0000256" key="4">
    <source>
        <dbReference type="ARBA" id="ARBA00022989"/>
    </source>
</evidence>
<feature type="non-terminal residue" evidence="7">
    <location>
        <position position="1"/>
    </location>
</feature>
<evidence type="ECO:0000256" key="5">
    <source>
        <dbReference type="ARBA" id="ARBA00023136"/>
    </source>
</evidence>
<protein>
    <submittedName>
        <fullName evidence="7">Uncharacterized protein</fullName>
    </submittedName>
</protein>
<comment type="similarity">
    <text evidence="2">Belongs to the nematode receptor-like protein srd family.</text>
</comment>
<gene>
    <name evidence="7" type="ORF">MSPICULIGERA_LOCUS7657</name>
</gene>
<sequence length="124" mass="13885">MSPKTKEVHRQLVKALVLQACLPLLDTMAVLCYAVEQFELLHSPILEFSVFQIAGLVPVISPYLSLYFVSPYRRFIVSAMHRRLIGMEQQLEPTSVVKMGPIGPSQINPTIIIGDGREMSEIAM</sequence>
<proteinExistence type="inferred from homology"/>
<dbReference type="InterPro" id="IPR019421">
    <property type="entry name" value="7TM_GPCR_serpentine_rcpt_Srd"/>
</dbReference>
<dbReference type="InterPro" id="IPR050920">
    <property type="entry name" value="Nematode_rcpt-like_delta"/>
</dbReference>
<organism evidence="7 8">
    <name type="scientific">Mesorhabditis spiculigera</name>
    <dbReference type="NCBI Taxonomy" id="96644"/>
    <lineage>
        <taxon>Eukaryota</taxon>
        <taxon>Metazoa</taxon>
        <taxon>Ecdysozoa</taxon>
        <taxon>Nematoda</taxon>
        <taxon>Chromadorea</taxon>
        <taxon>Rhabditida</taxon>
        <taxon>Rhabditina</taxon>
        <taxon>Rhabditomorpha</taxon>
        <taxon>Rhabditoidea</taxon>
        <taxon>Rhabditidae</taxon>
        <taxon>Mesorhabditinae</taxon>
        <taxon>Mesorhabditis</taxon>
    </lineage>
</organism>
<dbReference type="PANTHER" id="PTHR22945:SF40">
    <property type="entry name" value="SERPENTINE RECEPTOR, CLASS D (DELTA)-RELATED"/>
    <property type="match status" value="1"/>
</dbReference>
<comment type="subcellular location">
    <subcellularLocation>
        <location evidence="1">Membrane</location>
        <topology evidence="1">Multi-pass membrane protein</topology>
    </subcellularLocation>
</comment>
<dbReference type="Proteomes" id="UP001177023">
    <property type="component" value="Unassembled WGS sequence"/>
</dbReference>
<dbReference type="PANTHER" id="PTHR22945">
    <property type="entry name" value="SERPENTINE RECEPTOR, CLASS D DELTA"/>
    <property type="match status" value="1"/>
</dbReference>
<evidence type="ECO:0000313" key="8">
    <source>
        <dbReference type="Proteomes" id="UP001177023"/>
    </source>
</evidence>
<evidence type="ECO:0000256" key="6">
    <source>
        <dbReference type="SAM" id="Phobius"/>
    </source>
</evidence>
<feature type="transmembrane region" description="Helical" evidence="6">
    <location>
        <begin position="50"/>
        <end position="70"/>
    </location>
</feature>
<name>A0AA36CHK1_9BILA</name>
<evidence type="ECO:0000313" key="7">
    <source>
        <dbReference type="EMBL" id="CAJ0569167.1"/>
    </source>
</evidence>
<reference evidence="7" key="1">
    <citation type="submission" date="2023-06" db="EMBL/GenBank/DDBJ databases">
        <authorList>
            <person name="Delattre M."/>
        </authorList>
    </citation>
    <scope>NUCLEOTIDE SEQUENCE</scope>
    <source>
        <strain evidence="7">AF72</strain>
    </source>
</reference>
<evidence type="ECO:0000256" key="3">
    <source>
        <dbReference type="ARBA" id="ARBA00022692"/>
    </source>
</evidence>
<accession>A0AA36CHK1</accession>
<dbReference type="EMBL" id="CATQJA010001966">
    <property type="protein sequence ID" value="CAJ0569167.1"/>
    <property type="molecule type" value="Genomic_DNA"/>
</dbReference>
<dbReference type="AlphaFoldDB" id="A0AA36CHK1"/>
<keyword evidence="3 6" id="KW-0812">Transmembrane</keyword>
<comment type="caution">
    <text evidence="7">The sequence shown here is derived from an EMBL/GenBank/DDBJ whole genome shotgun (WGS) entry which is preliminary data.</text>
</comment>
<evidence type="ECO:0000256" key="2">
    <source>
        <dbReference type="ARBA" id="ARBA00009166"/>
    </source>
</evidence>
<evidence type="ECO:0000256" key="1">
    <source>
        <dbReference type="ARBA" id="ARBA00004141"/>
    </source>
</evidence>
<dbReference type="Pfam" id="PF10317">
    <property type="entry name" value="7TM_GPCR_Srd"/>
    <property type="match status" value="1"/>
</dbReference>
<dbReference type="GO" id="GO:0016020">
    <property type="term" value="C:membrane"/>
    <property type="evidence" value="ECO:0007669"/>
    <property type="project" value="UniProtKB-SubCell"/>
</dbReference>
<keyword evidence="8" id="KW-1185">Reference proteome</keyword>
<keyword evidence="4 6" id="KW-1133">Transmembrane helix</keyword>